<dbReference type="EMBL" id="NMUH01000448">
    <property type="protein sequence ID" value="MQL79326.1"/>
    <property type="molecule type" value="Genomic_DNA"/>
</dbReference>
<proteinExistence type="predicted"/>
<evidence type="ECO:0000313" key="1">
    <source>
        <dbReference type="EMBL" id="MQL79326.1"/>
    </source>
</evidence>
<organism evidence="1 2">
    <name type="scientific">Colocasia esculenta</name>
    <name type="common">Wild taro</name>
    <name type="synonym">Arum esculentum</name>
    <dbReference type="NCBI Taxonomy" id="4460"/>
    <lineage>
        <taxon>Eukaryota</taxon>
        <taxon>Viridiplantae</taxon>
        <taxon>Streptophyta</taxon>
        <taxon>Embryophyta</taxon>
        <taxon>Tracheophyta</taxon>
        <taxon>Spermatophyta</taxon>
        <taxon>Magnoliopsida</taxon>
        <taxon>Liliopsida</taxon>
        <taxon>Araceae</taxon>
        <taxon>Aroideae</taxon>
        <taxon>Colocasieae</taxon>
        <taxon>Colocasia</taxon>
    </lineage>
</organism>
<gene>
    <name evidence="1" type="ORF">Taro_011760</name>
</gene>
<dbReference type="AlphaFoldDB" id="A0A843UAY4"/>
<reference evidence="1" key="1">
    <citation type="submission" date="2017-07" db="EMBL/GenBank/DDBJ databases">
        <title>Taro Niue Genome Assembly and Annotation.</title>
        <authorList>
            <person name="Atibalentja N."/>
            <person name="Keating K."/>
            <person name="Fields C.J."/>
        </authorList>
    </citation>
    <scope>NUCLEOTIDE SEQUENCE</scope>
    <source>
        <strain evidence="1">Niue_2</strain>
        <tissue evidence="1">Leaf</tissue>
    </source>
</reference>
<dbReference type="Proteomes" id="UP000652761">
    <property type="component" value="Unassembled WGS sequence"/>
</dbReference>
<comment type="caution">
    <text evidence="1">The sequence shown here is derived from an EMBL/GenBank/DDBJ whole genome shotgun (WGS) entry which is preliminary data.</text>
</comment>
<evidence type="ECO:0000313" key="2">
    <source>
        <dbReference type="Proteomes" id="UP000652761"/>
    </source>
</evidence>
<accession>A0A843UAY4</accession>
<protein>
    <submittedName>
        <fullName evidence="1">Uncharacterized protein</fullName>
    </submittedName>
</protein>
<keyword evidence="2" id="KW-1185">Reference proteome</keyword>
<sequence length="68" mass="7478">MSWGMAIVKQDYGRGDLVKLAASAGAVLSWRPCKAAEAAELASGAELWRRRAELKFAQRRNMEVGLDI</sequence>
<name>A0A843UAY4_COLES</name>